<reference evidence="2" key="1">
    <citation type="journal article" date="2023" name="Mol. Ecol. Resour.">
        <title>Chromosome-level genome assembly of a triploid poplar Populus alba 'Berolinensis'.</title>
        <authorList>
            <person name="Chen S."/>
            <person name="Yu Y."/>
            <person name="Wang X."/>
            <person name="Wang S."/>
            <person name="Zhang T."/>
            <person name="Zhou Y."/>
            <person name="He R."/>
            <person name="Meng N."/>
            <person name="Wang Y."/>
            <person name="Liu W."/>
            <person name="Liu Z."/>
            <person name="Liu J."/>
            <person name="Guo Q."/>
            <person name="Huang H."/>
            <person name="Sederoff R.R."/>
            <person name="Wang G."/>
            <person name="Qu G."/>
            <person name="Chen S."/>
        </authorList>
    </citation>
    <scope>NUCLEOTIDE SEQUENCE</scope>
    <source>
        <strain evidence="2">SC-2020</strain>
    </source>
</reference>
<accession>A0AAD6LRL0</accession>
<proteinExistence type="predicted"/>
<evidence type="ECO:0000256" key="1">
    <source>
        <dbReference type="SAM" id="MobiDB-lite"/>
    </source>
</evidence>
<comment type="caution">
    <text evidence="2">The sequence shown here is derived from an EMBL/GenBank/DDBJ whole genome shotgun (WGS) entry which is preliminary data.</text>
</comment>
<feature type="region of interest" description="Disordered" evidence="1">
    <location>
        <begin position="33"/>
        <end position="69"/>
    </location>
</feature>
<gene>
    <name evidence="2" type="ORF">NC653_032340</name>
</gene>
<name>A0AAD6LRL0_9ROSI</name>
<dbReference type="EMBL" id="JAQIZT010000014">
    <property type="protein sequence ID" value="KAJ6971770.1"/>
    <property type="molecule type" value="Genomic_DNA"/>
</dbReference>
<protein>
    <submittedName>
        <fullName evidence="2">Uncharacterized protein</fullName>
    </submittedName>
</protein>
<keyword evidence="3" id="KW-1185">Reference proteome</keyword>
<dbReference type="Proteomes" id="UP001164929">
    <property type="component" value="Chromosome 14"/>
</dbReference>
<sequence>MSGHVALNIKLTKLIERQGHDLCIQSRSKMKNQNSKSIYPNAPGLSSGLNHPPLTGSVSRTHHARMDSSNHGKAEALVLKWDCFSSIFYEI</sequence>
<organism evidence="2 3">
    <name type="scientific">Populus alba x Populus x berolinensis</name>
    <dbReference type="NCBI Taxonomy" id="444605"/>
    <lineage>
        <taxon>Eukaryota</taxon>
        <taxon>Viridiplantae</taxon>
        <taxon>Streptophyta</taxon>
        <taxon>Embryophyta</taxon>
        <taxon>Tracheophyta</taxon>
        <taxon>Spermatophyta</taxon>
        <taxon>Magnoliopsida</taxon>
        <taxon>eudicotyledons</taxon>
        <taxon>Gunneridae</taxon>
        <taxon>Pentapetalae</taxon>
        <taxon>rosids</taxon>
        <taxon>fabids</taxon>
        <taxon>Malpighiales</taxon>
        <taxon>Salicaceae</taxon>
        <taxon>Saliceae</taxon>
        <taxon>Populus</taxon>
    </lineage>
</organism>
<evidence type="ECO:0000313" key="2">
    <source>
        <dbReference type="EMBL" id="KAJ6971770.1"/>
    </source>
</evidence>
<evidence type="ECO:0000313" key="3">
    <source>
        <dbReference type="Proteomes" id="UP001164929"/>
    </source>
</evidence>
<dbReference type="AlphaFoldDB" id="A0AAD6LRL0"/>